<proteinExistence type="predicted"/>
<keyword evidence="4" id="KW-1185">Reference proteome</keyword>
<sequence length="209" mass="21887">MTITFRRALLALAVLPIAACSSPAETAAPAPTVTATATVTETVTPPAPQPTETVAEPTESAAPARTPQVSADVDKEDPISARIPKIKSAKFQYDEGHDFNQMSPSADGVLRGRIVSLDGDEARYVPVRYAGGDFVGPEGGMTYAAPIAPDVVFLSAVGCKGDDQTINSAALGTEKCPRERLLELAAQGEPTSLITVKSGQIVKVVEIYY</sequence>
<organism evidence="3 4">
    <name type="scientific">Herbidospora solisilvae</name>
    <dbReference type="NCBI Taxonomy" id="2696284"/>
    <lineage>
        <taxon>Bacteria</taxon>
        <taxon>Bacillati</taxon>
        <taxon>Actinomycetota</taxon>
        <taxon>Actinomycetes</taxon>
        <taxon>Streptosporangiales</taxon>
        <taxon>Streptosporangiaceae</taxon>
        <taxon>Herbidospora</taxon>
    </lineage>
</organism>
<comment type="caution">
    <text evidence="3">The sequence shown here is derived from an EMBL/GenBank/DDBJ whole genome shotgun (WGS) entry which is preliminary data.</text>
</comment>
<gene>
    <name evidence="3" type="ORF">GT755_31685</name>
</gene>
<dbReference type="AlphaFoldDB" id="A0A7C9JGQ5"/>
<dbReference type="RefSeq" id="WP_161483229.1">
    <property type="nucleotide sequence ID" value="NZ_WXEW01000010.1"/>
</dbReference>
<evidence type="ECO:0000313" key="3">
    <source>
        <dbReference type="EMBL" id="NAS26221.1"/>
    </source>
</evidence>
<protein>
    <submittedName>
        <fullName evidence="3">Uncharacterized protein</fullName>
    </submittedName>
</protein>
<feature type="region of interest" description="Disordered" evidence="1">
    <location>
        <begin position="41"/>
        <end position="76"/>
    </location>
</feature>
<evidence type="ECO:0000256" key="2">
    <source>
        <dbReference type="SAM" id="SignalP"/>
    </source>
</evidence>
<reference evidence="3 4" key="1">
    <citation type="submission" date="2020-01" db="EMBL/GenBank/DDBJ databases">
        <title>Herbidospora sp. NEAU-GS84 nov., a novel actinomycete isolated from soil.</title>
        <authorList>
            <person name="Han L."/>
        </authorList>
    </citation>
    <scope>NUCLEOTIDE SEQUENCE [LARGE SCALE GENOMIC DNA]</scope>
    <source>
        <strain evidence="3 4">NEAU-GS84</strain>
    </source>
</reference>
<feature type="chain" id="PRO_5038927836" evidence="2">
    <location>
        <begin position="27"/>
        <end position="209"/>
    </location>
</feature>
<dbReference type="EMBL" id="WXEW01000010">
    <property type="protein sequence ID" value="NAS26221.1"/>
    <property type="molecule type" value="Genomic_DNA"/>
</dbReference>
<name>A0A7C9JGQ5_9ACTN</name>
<evidence type="ECO:0000256" key="1">
    <source>
        <dbReference type="SAM" id="MobiDB-lite"/>
    </source>
</evidence>
<accession>A0A7C9JGQ5</accession>
<keyword evidence="2" id="KW-0732">Signal</keyword>
<feature type="compositionally biased region" description="Low complexity" evidence="1">
    <location>
        <begin position="41"/>
        <end position="59"/>
    </location>
</feature>
<feature type="signal peptide" evidence="2">
    <location>
        <begin position="1"/>
        <end position="26"/>
    </location>
</feature>
<dbReference type="Proteomes" id="UP000479526">
    <property type="component" value="Unassembled WGS sequence"/>
</dbReference>
<evidence type="ECO:0000313" key="4">
    <source>
        <dbReference type="Proteomes" id="UP000479526"/>
    </source>
</evidence>